<dbReference type="STRING" id="910347.SAMN05421773_102167"/>
<gene>
    <name evidence="4" type="ORF">SAMN05421773_102167</name>
</gene>
<reference evidence="4 5" key="1">
    <citation type="submission" date="2016-10" db="EMBL/GenBank/DDBJ databases">
        <authorList>
            <person name="de Groot N.N."/>
        </authorList>
    </citation>
    <scope>NUCLEOTIDE SEQUENCE [LARGE SCALE GENOMIC DNA]</scope>
    <source>
        <strain evidence="4 5">CGMCC 4.5739</strain>
    </source>
</reference>
<dbReference type="GO" id="GO:0000976">
    <property type="term" value="F:transcription cis-regulatory region binding"/>
    <property type="evidence" value="ECO:0007669"/>
    <property type="project" value="TreeGrafter"/>
</dbReference>
<organism evidence="4 5">
    <name type="scientific">Streptomyces aidingensis</name>
    <dbReference type="NCBI Taxonomy" id="910347"/>
    <lineage>
        <taxon>Bacteria</taxon>
        <taxon>Bacillati</taxon>
        <taxon>Actinomycetota</taxon>
        <taxon>Actinomycetes</taxon>
        <taxon>Kitasatosporales</taxon>
        <taxon>Streptomycetaceae</taxon>
        <taxon>Streptomyces</taxon>
    </lineage>
</organism>
<dbReference type="PANTHER" id="PTHR30055:SF229">
    <property type="entry name" value="HTH-TYPE TRANSCRIPTIONAL REPRESSOR RV1474C"/>
    <property type="match status" value="1"/>
</dbReference>
<dbReference type="PROSITE" id="PS01081">
    <property type="entry name" value="HTH_TETR_1"/>
    <property type="match status" value="1"/>
</dbReference>
<dbReference type="OrthoDB" id="5242390at2"/>
<dbReference type="PROSITE" id="PS50977">
    <property type="entry name" value="HTH_TETR_2"/>
    <property type="match status" value="1"/>
</dbReference>
<dbReference type="EMBL" id="FOLM01000002">
    <property type="protein sequence ID" value="SFC16247.1"/>
    <property type="molecule type" value="Genomic_DNA"/>
</dbReference>
<name>A0A1I1GWQ0_9ACTN</name>
<keyword evidence="5" id="KW-1185">Reference proteome</keyword>
<accession>A0A1I1GWQ0</accession>
<evidence type="ECO:0000313" key="5">
    <source>
        <dbReference type="Proteomes" id="UP000199207"/>
    </source>
</evidence>
<feature type="DNA-binding region" description="H-T-H motif" evidence="2">
    <location>
        <begin position="33"/>
        <end position="52"/>
    </location>
</feature>
<dbReference type="Pfam" id="PF00440">
    <property type="entry name" value="TetR_N"/>
    <property type="match status" value="1"/>
</dbReference>
<keyword evidence="1 2" id="KW-0238">DNA-binding</keyword>
<dbReference type="InterPro" id="IPR009057">
    <property type="entry name" value="Homeodomain-like_sf"/>
</dbReference>
<evidence type="ECO:0000259" key="3">
    <source>
        <dbReference type="PROSITE" id="PS50977"/>
    </source>
</evidence>
<feature type="domain" description="HTH tetR-type" evidence="3">
    <location>
        <begin position="10"/>
        <end position="70"/>
    </location>
</feature>
<protein>
    <submittedName>
        <fullName evidence="4">DNA-binding transcriptional regulator, AcrR family</fullName>
    </submittedName>
</protein>
<dbReference type="Proteomes" id="UP000199207">
    <property type="component" value="Unassembled WGS sequence"/>
</dbReference>
<dbReference type="InterPro" id="IPR001647">
    <property type="entry name" value="HTH_TetR"/>
</dbReference>
<dbReference type="GO" id="GO:0003700">
    <property type="term" value="F:DNA-binding transcription factor activity"/>
    <property type="evidence" value="ECO:0007669"/>
    <property type="project" value="TreeGrafter"/>
</dbReference>
<dbReference type="InterPro" id="IPR050109">
    <property type="entry name" value="HTH-type_TetR-like_transc_reg"/>
</dbReference>
<dbReference type="AlphaFoldDB" id="A0A1I1GWQ0"/>
<dbReference type="RefSeq" id="WP_093837493.1">
    <property type="nucleotide sequence ID" value="NZ_FOLM01000002.1"/>
</dbReference>
<dbReference type="SUPFAM" id="SSF48498">
    <property type="entry name" value="Tetracyclin repressor-like, C-terminal domain"/>
    <property type="match status" value="1"/>
</dbReference>
<dbReference type="PANTHER" id="PTHR30055">
    <property type="entry name" value="HTH-TYPE TRANSCRIPTIONAL REGULATOR RUTR"/>
    <property type="match status" value="1"/>
</dbReference>
<proteinExistence type="predicted"/>
<evidence type="ECO:0000256" key="2">
    <source>
        <dbReference type="PROSITE-ProRule" id="PRU00335"/>
    </source>
</evidence>
<evidence type="ECO:0000313" key="4">
    <source>
        <dbReference type="EMBL" id="SFC16247.1"/>
    </source>
</evidence>
<dbReference type="PRINTS" id="PR00455">
    <property type="entry name" value="HTHTETR"/>
</dbReference>
<evidence type="ECO:0000256" key="1">
    <source>
        <dbReference type="ARBA" id="ARBA00023125"/>
    </source>
</evidence>
<dbReference type="InterPro" id="IPR036271">
    <property type="entry name" value="Tet_transcr_reg_TetR-rel_C_sf"/>
</dbReference>
<dbReference type="SUPFAM" id="SSF46689">
    <property type="entry name" value="Homeodomain-like"/>
    <property type="match status" value="1"/>
</dbReference>
<dbReference type="InterPro" id="IPR023772">
    <property type="entry name" value="DNA-bd_HTH_TetR-type_CS"/>
</dbReference>
<dbReference type="Gene3D" id="1.10.357.10">
    <property type="entry name" value="Tetracycline Repressor, domain 2"/>
    <property type="match status" value="1"/>
</dbReference>
<sequence>MARVSQAHLDARRQQILDGAAACFSRNGFHATSMQDVLQEVGLSAGAVYRYFRSKDEMIAAIVNGVLETLGASFAERSRDPMPLRPAETVMQVVRRMWEMLNERGITPTLIIQVWAETTRNPELAARLREGLGVVVDGWSAIVRKYQELGWLDPGVPPSSVARTMVATVQGFILQQPMLGESGRLDLGQLDVLEAGLRALTGMSPPGAEEASGAGGTER</sequence>